<evidence type="ECO:0000256" key="2">
    <source>
        <dbReference type="ARBA" id="ARBA00022857"/>
    </source>
</evidence>
<evidence type="ECO:0000256" key="5">
    <source>
        <dbReference type="ARBA" id="ARBA00023445"/>
    </source>
</evidence>
<dbReference type="FunFam" id="3.40.50.720:FF:000085">
    <property type="entry name" value="Dihydroflavonol reductase"/>
    <property type="match status" value="1"/>
</dbReference>
<keyword evidence="3" id="KW-0560">Oxidoreductase</keyword>
<evidence type="ECO:0000256" key="3">
    <source>
        <dbReference type="ARBA" id="ARBA00023002"/>
    </source>
</evidence>
<dbReference type="InterPro" id="IPR036291">
    <property type="entry name" value="NAD(P)-bd_dom_sf"/>
</dbReference>
<feature type="domain" description="NAD-dependent epimerase/dehydratase" evidence="14">
    <location>
        <begin position="26"/>
        <end position="277"/>
    </location>
</feature>
<dbReference type="EMBL" id="OX459118">
    <property type="protein sequence ID" value="CAI9088526.1"/>
    <property type="molecule type" value="Genomic_DNA"/>
</dbReference>
<dbReference type="PANTHER" id="PTHR10366">
    <property type="entry name" value="NAD DEPENDENT EPIMERASE/DEHYDRATASE"/>
    <property type="match status" value="1"/>
</dbReference>
<dbReference type="Proteomes" id="UP001161247">
    <property type="component" value="Chromosome 1"/>
</dbReference>
<dbReference type="Pfam" id="PF01370">
    <property type="entry name" value="Epimerase"/>
    <property type="match status" value="1"/>
</dbReference>
<comment type="similarity">
    <text evidence="5">Belongs to the NAD(P)-dependent epimerase/dehydratase family. Dihydroflavonol-4-reductase subfamily.</text>
</comment>
<comment type="pathway">
    <text evidence="1">Pigment biosynthesis; anthocyanin biosynthesis.</text>
</comment>
<evidence type="ECO:0000256" key="11">
    <source>
        <dbReference type="ARBA" id="ARBA00042831"/>
    </source>
</evidence>
<dbReference type="GO" id="GO:0045552">
    <property type="term" value="F:dihydroflavanol 4-reductase activity"/>
    <property type="evidence" value="ECO:0007669"/>
    <property type="project" value="UniProtKB-EC"/>
</dbReference>
<dbReference type="EC" id="1.1.1.219" evidence="8"/>
<dbReference type="CDD" id="cd08958">
    <property type="entry name" value="FR_SDR_e"/>
    <property type="match status" value="1"/>
</dbReference>
<comment type="function">
    <text evidence="6">Bifunctional enzyme involved in flavonoid metabolism.</text>
</comment>
<evidence type="ECO:0000259" key="14">
    <source>
        <dbReference type="Pfam" id="PF01370"/>
    </source>
</evidence>
<name>A0AAV1BYV2_OLDCO</name>
<evidence type="ECO:0000256" key="12">
    <source>
        <dbReference type="ARBA" id="ARBA00048870"/>
    </source>
</evidence>
<keyword evidence="16" id="KW-1185">Reference proteome</keyword>
<keyword evidence="2" id="KW-0521">NADP</keyword>
<evidence type="ECO:0000256" key="8">
    <source>
        <dbReference type="ARBA" id="ARBA00039057"/>
    </source>
</evidence>
<evidence type="ECO:0000256" key="13">
    <source>
        <dbReference type="ARBA" id="ARBA00049132"/>
    </source>
</evidence>
<dbReference type="GO" id="GO:0009813">
    <property type="term" value="P:flavonoid biosynthetic process"/>
    <property type="evidence" value="ECO:0007669"/>
    <property type="project" value="UniProtKB-KW"/>
</dbReference>
<organism evidence="15 16">
    <name type="scientific">Oldenlandia corymbosa var. corymbosa</name>
    <dbReference type="NCBI Taxonomy" id="529605"/>
    <lineage>
        <taxon>Eukaryota</taxon>
        <taxon>Viridiplantae</taxon>
        <taxon>Streptophyta</taxon>
        <taxon>Embryophyta</taxon>
        <taxon>Tracheophyta</taxon>
        <taxon>Spermatophyta</taxon>
        <taxon>Magnoliopsida</taxon>
        <taxon>eudicotyledons</taxon>
        <taxon>Gunneridae</taxon>
        <taxon>Pentapetalae</taxon>
        <taxon>asterids</taxon>
        <taxon>lamiids</taxon>
        <taxon>Gentianales</taxon>
        <taxon>Rubiaceae</taxon>
        <taxon>Rubioideae</taxon>
        <taxon>Spermacoceae</taxon>
        <taxon>Hedyotis-Oldenlandia complex</taxon>
        <taxon>Oldenlandia</taxon>
    </lineage>
</organism>
<protein>
    <recommendedName>
        <fullName evidence="9">Dihydroflavonol 4-reductase</fullName>
        <ecNumber evidence="8">1.1.1.219</ecNumber>
        <ecNumber evidence="7">1.1.1.234</ecNumber>
    </recommendedName>
    <alternativeName>
        <fullName evidence="11">Dihydrokaempferol 4-reductase</fullName>
    </alternativeName>
    <alternativeName>
        <fullName evidence="10">Flavanone 4-reductase</fullName>
    </alternativeName>
</protein>
<dbReference type="AlphaFoldDB" id="A0AAV1BYV2"/>
<evidence type="ECO:0000256" key="7">
    <source>
        <dbReference type="ARBA" id="ARBA00039055"/>
    </source>
</evidence>
<evidence type="ECO:0000313" key="15">
    <source>
        <dbReference type="EMBL" id="CAI9088526.1"/>
    </source>
</evidence>
<gene>
    <name evidence="15" type="ORF">OLC1_LOCUS1089</name>
</gene>
<evidence type="ECO:0000256" key="1">
    <source>
        <dbReference type="ARBA" id="ARBA00004935"/>
    </source>
</evidence>
<dbReference type="SUPFAM" id="SSF51735">
    <property type="entry name" value="NAD(P)-binding Rossmann-fold domains"/>
    <property type="match status" value="1"/>
</dbReference>
<dbReference type="InterPro" id="IPR050425">
    <property type="entry name" value="NAD(P)_dehydrat-like"/>
</dbReference>
<sequence length="418" mass="45789">MEDKPGGKEELGRGQEGGVGGQITYCVTGATGYVGSWLVKSLLDKGYRVHATVRDPEKAWHFLKKWEGGERLRLFRADLFEEGSFDDAVRGCHGVFHVAATMQFSVPVEENVESHVQTSIIKPAIKGTLNVLKACLKSNSVRRVVFTSSISTITSKNGSGKWRDIVDESCKIPMDQVWKNRPSGWVYLLAKLLTEEAAFQFTKENGIDLVSVISTAVAGPFLTPTVPTSIQVLLSPLTGDGQLLPIVDAVNARMGLIPLAHIDDVSRAHIFLMEHSGAEGPYICCSGSSGIAELIDCLIKAYPFSNLKRPETDECKSIPVEISTKKLRGLGFEFKHDVQDIIHRTVEECMACEFLKPSQNNHATKHTENIKDPTCNLHIAPAVPTFDLADATVPPKKLKIKGNHITVLSSLFAILSVR</sequence>
<evidence type="ECO:0000256" key="4">
    <source>
        <dbReference type="ARBA" id="ARBA00023241"/>
    </source>
</evidence>
<evidence type="ECO:0000256" key="9">
    <source>
        <dbReference type="ARBA" id="ARBA00039963"/>
    </source>
</evidence>
<dbReference type="InterPro" id="IPR001509">
    <property type="entry name" value="Epimerase_deHydtase"/>
</dbReference>
<keyword evidence="4" id="KW-0284">Flavonoid biosynthesis</keyword>
<reference evidence="15" key="1">
    <citation type="submission" date="2023-03" db="EMBL/GenBank/DDBJ databases">
        <authorList>
            <person name="Julca I."/>
        </authorList>
    </citation>
    <scope>NUCLEOTIDE SEQUENCE</scope>
</reference>
<evidence type="ECO:0000256" key="10">
    <source>
        <dbReference type="ARBA" id="ARBA00042087"/>
    </source>
</evidence>
<evidence type="ECO:0000313" key="16">
    <source>
        <dbReference type="Proteomes" id="UP001161247"/>
    </source>
</evidence>
<accession>A0AAV1BYV2</accession>
<dbReference type="Gene3D" id="3.40.50.720">
    <property type="entry name" value="NAD(P)-binding Rossmann-like Domain"/>
    <property type="match status" value="1"/>
</dbReference>
<dbReference type="GO" id="GO:0047890">
    <property type="term" value="F:flavanone 4-reductase activity"/>
    <property type="evidence" value="ECO:0007669"/>
    <property type="project" value="UniProtKB-EC"/>
</dbReference>
<proteinExistence type="inferred from homology"/>
<dbReference type="PANTHER" id="PTHR10366:SF628">
    <property type="entry name" value="NAD(P)-BINDING ROSSMANN-FOLD SUPERFAMILY PROTEIN"/>
    <property type="match status" value="1"/>
</dbReference>
<comment type="catalytic activity">
    <reaction evidence="12">
        <text>(2S)-flavan-4-ol + NADP(+) = (2S)-flavanone + NADPH + H(+)</text>
        <dbReference type="Rhea" id="RHEA:11228"/>
        <dbReference type="ChEBI" id="CHEBI:15378"/>
        <dbReference type="ChEBI" id="CHEBI:15605"/>
        <dbReference type="ChEBI" id="CHEBI:15606"/>
        <dbReference type="ChEBI" id="CHEBI:57783"/>
        <dbReference type="ChEBI" id="CHEBI:58349"/>
        <dbReference type="EC" id="1.1.1.234"/>
    </reaction>
</comment>
<evidence type="ECO:0000256" key="6">
    <source>
        <dbReference type="ARBA" id="ARBA00037100"/>
    </source>
</evidence>
<comment type="catalytic activity">
    <reaction evidence="13">
        <text>a (2R,3S,4S)-leucoanthocyanidin + NADP(+) = a (2R,3R)-dihydroflavonol + NADPH + H(+)</text>
        <dbReference type="Rhea" id="RHEA:54444"/>
        <dbReference type="ChEBI" id="CHEBI:15378"/>
        <dbReference type="ChEBI" id="CHEBI:57783"/>
        <dbReference type="ChEBI" id="CHEBI:58349"/>
        <dbReference type="ChEBI" id="CHEBI:138176"/>
        <dbReference type="ChEBI" id="CHEBI:138188"/>
        <dbReference type="EC" id="1.1.1.219"/>
    </reaction>
</comment>
<dbReference type="EC" id="1.1.1.234" evidence="7"/>